<feature type="transmembrane region" description="Helical" evidence="8">
    <location>
        <begin position="307"/>
        <end position="324"/>
    </location>
</feature>
<proteinExistence type="inferred from homology"/>
<gene>
    <name evidence="9" type="ORF">CPHO_10830</name>
</gene>
<name>A0A1L7D5B3_9CORY</name>
<feature type="transmembrane region" description="Helical" evidence="8">
    <location>
        <begin position="331"/>
        <end position="348"/>
    </location>
</feature>
<evidence type="ECO:0000313" key="10">
    <source>
        <dbReference type="Proteomes" id="UP000185491"/>
    </source>
</evidence>
<evidence type="ECO:0008006" key="11">
    <source>
        <dbReference type="Google" id="ProtNLM"/>
    </source>
</evidence>
<evidence type="ECO:0000256" key="6">
    <source>
        <dbReference type="ARBA" id="ARBA00023136"/>
    </source>
</evidence>
<dbReference type="OrthoDB" id="9774600at2"/>
<evidence type="ECO:0000256" key="3">
    <source>
        <dbReference type="ARBA" id="ARBA00022679"/>
    </source>
</evidence>
<keyword evidence="6 8" id="KW-0472">Membrane</keyword>
<keyword evidence="10" id="KW-1185">Reference proteome</keyword>
<keyword evidence="4 8" id="KW-0812">Transmembrane</keyword>
<evidence type="ECO:0000313" key="9">
    <source>
        <dbReference type="EMBL" id="APT93305.1"/>
    </source>
</evidence>
<dbReference type="Pfam" id="PF09594">
    <property type="entry name" value="GT87"/>
    <property type="match status" value="1"/>
</dbReference>
<dbReference type="STRING" id="161895.CPHO_10830"/>
<evidence type="ECO:0000256" key="5">
    <source>
        <dbReference type="ARBA" id="ARBA00022989"/>
    </source>
</evidence>
<feature type="transmembrane region" description="Helical" evidence="8">
    <location>
        <begin position="193"/>
        <end position="214"/>
    </location>
</feature>
<reference evidence="9 10" key="1">
    <citation type="submission" date="2014-08" db="EMBL/GenBank/DDBJ databases">
        <title>Complete genome sequence of Corynebacterium phocae M408/89/1(T)(=DSM 44612(T)), isolated from the common seal (Phoca vitulina).</title>
        <authorList>
            <person name="Ruckert C."/>
            <person name="Albersmeier A."/>
            <person name="Winkler A."/>
            <person name="Kalinowski J."/>
        </authorList>
    </citation>
    <scope>NUCLEOTIDE SEQUENCE [LARGE SCALE GENOMIC DNA]</scope>
    <source>
        <strain evidence="9 10">M408/89/1</strain>
    </source>
</reference>
<evidence type="ECO:0000256" key="8">
    <source>
        <dbReference type="SAM" id="Phobius"/>
    </source>
</evidence>
<feature type="transmembrane region" description="Helical" evidence="8">
    <location>
        <begin position="283"/>
        <end position="301"/>
    </location>
</feature>
<evidence type="ECO:0000256" key="4">
    <source>
        <dbReference type="ARBA" id="ARBA00022692"/>
    </source>
</evidence>
<organism evidence="9 10">
    <name type="scientific">Corynebacterium phocae</name>
    <dbReference type="NCBI Taxonomy" id="161895"/>
    <lineage>
        <taxon>Bacteria</taxon>
        <taxon>Bacillati</taxon>
        <taxon>Actinomycetota</taxon>
        <taxon>Actinomycetes</taxon>
        <taxon>Mycobacteriales</taxon>
        <taxon>Corynebacteriaceae</taxon>
        <taxon>Corynebacterium</taxon>
    </lineage>
</organism>
<accession>A0A1L7D5B3</accession>
<protein>
    <recommendedName>
        <fullName evidence="11">DUF2029 domain-containing protein</fullName>
    </recommendedName>
</protein>
<sequence>MKLHGRVTLATLFTLLTALVFYRYSIFDSDHALQWREPLDLKIYALAGKDVAEGGLLYDAPYIGDLPFTYPPFAGVVFQGLAALSADTVFVLWQFGTAFALLAVVLLVLRNRNVQLDWLTVYIAACATFCSLALAPVAGTLFFGQINIFLMLLVALDFLPKKYRLPGVGIGLAAGMKLTPAYLGLVLLFQRRWGAACGSMLTFMATAGIGFLLIPDARDFWSDAVFRSSRVGVHENGGAMAVRSVFHRAFDIDGGPVWILAIVVIVLINCAAVSVACARHNGAAAMAFTGLGACLVSPFSWFHHFVWLVPLLVLILVGTNRYLGPKIGSQAAGLISFLAMALAALPWLSQPVARSVSFYQLNNLDELAPWGTLLFSGAVVIYMAVYAASGFFTLRGRSRF</sequence>
<comment type="subcellular location">
    <subcellularLocation>
        <location evidence="1">Cell membrane</location>
        <topology evidence="1">Multi-pass membrane protein</topology>
    </subcellularLocation>
</comment>
<dbReference type="EMBL" id="CP009249">
    <property type="protein sequence ID" value="APT93305.1"/>
    <property type="molecule type" value="Genomic_DNA"/>
</dbReference>
<feature type="transmembrane region" description="Helical" evidence="8">
    <location>
        <begin position="257"/>
        <end position="276"/>
    </location>
</feature>
<evidence type="ECO:0000256" key="1">
    <source>
        <dbReference type="ARBA" id="ARBA00004651"/>
    </source>
</evidence>
<dbReference type="AlphaFoldDB" id="A0A1L7D5B3"/>
<dbReference type="KEGG" id="cpho:CPHO_10830"/>
<dbReference type="Proteomes" id="UP000185491">
    <property type="component" value="Chromosome"/>
</dbReference>
<evidence type="ECO:0000256" key="7">
    <source>
        <dbReference type="ARBA" id="ARBA00024033"/>
    </source>
</evidence>
<feature type="transmembrane region" description="Helical" evidence="8">
    <location>
        <begin position="90"/>
        <end position="109"/>
    </location>
</feature>
<keyword evidence="2" id="KW-1003">Cell membrane</keyword>
<feature type="transmembrane region" description="Helical" evidence="8">
    <location>
        <begin position="116"/>
        <end position="135"/>
    </location>
</feature>
<keyword evidence="5 8" id="KW-1133">Transmembrane helix</keyword>
<dbReference type="RefSeq" id="WP_075735737.1">
    <property type="nucleotide sequence ID" value="NZ_CP009249.1"/>
</dbReference>
<evidence type="ECO:0000256" key="2">
    <source>
        <dbReference type="ARBA" id="ARBA00022475"/>
    </source>
</evidence>
<dbReference type="GO" id="GO:0016758">
    <property type="term" value="F:hexosyltransferase activity"/>
    <property type="evidence" value="ECO:0007669"/>
    <property type="project" value="InterPro"/>
</dbReference>
<dbReference type="GO" id="GO:0005886">
    <property type="term" value="C:plasma membrane"/>
    <property type="evidence" value="ECO:0007669"/>
    <property type="project" value="UniProtKB-SubCell"/>
</dbReference>
<feature type="transmembrane region" description="Helical" evidence="8">
    <location>
        <begin position="7"/>
        <end position="26"/>
    </location>
</feature>
<dbReference type="InterPro" id="IPR018584">
    <property type="entry name" value="GT87"/>
</dbReference>
<feature type="transmembrane region" description="Helical" evidence="8">
    <location>
        <begin position="368"/>
        <end position="394"/>
    </location>
</feature>
<comment type="similarity">
    <text evidence="7">Belongs to the glycosyltransferase 87 family.</text>
</comment>
<keyword evidence="3" id="KW-0808">Transferase</keyword>